<dbReference type="EMBL" id="FOZM01000003">
    <property type="protein sequence ID" value="SFS20912.1"/>
    <property type="molecule type" value="Genomic_DNA"/>
</dbReference>
<accession>A0A1I6MYY1</accession>
<organism evidence="2 3">
    <name type="scientific">Yoonia litorea</name>
    <dbReference type="NCBI Taxonomy" id="1123755"/>
    <lineage>
        <taxon>Bacteria</taxon>
        <taxon>Pseudomonadati</taxon>
        <taxon>Pseudomonadota</taxon>
        <taxon>Alphaproteobacteria</taxon>
        <taxon>Rhodobacterales</taxon>
        <taxon>Paracoccaceae</taxon>
        <taxon>Yoonia</taxon>
    </lineage>
</organism>
<dbReference type="OrthoDB" id="9780723at2"/>
<gene>
    <name evidence="2" type="ORF">SAMN05444714_2673</name>
</gene>
<dbReference type="Proteomes" id="UP000198926">
    <property type="component" value="Unassembled WGS sequence"/>
</dbReference>
<dbReference type="Pfam" id="PF10670">
    <property type="entry name" value="DUF4198"/>
    <property type="match status" value="1"/>
</dbReference>
<evidence type="ECO:0000313" key="2">
    <source>
        <dbReference type="EMBL" id="SFS20912.1"/>
    </source>
</evidence>
<dbReference type="AlphaFoldDB" id="A0A1I6MYY1"/>
<evidence type="ECO:0000256" key="1">
    <source>
        <dbReference type="SAM" id="SignalP"/>
    </source>
</evidence>
<reference evidence="2 3" key="1">
    <citation type="submission" date="2016-10" db="EMBL/GenBank/DDBJ databases">
        <authorList>
            <person name="de Groot N.N."/>
        </authorList>
    </citation>
    <scope>NUCLEOTIDE SEQUENCE [LARGE SCALE GENOMIC DNA]</scope>
    <source>
        <strain evidence="2 3">DSM 29433</strain>
    </source>
</reference>
<protein>
    <submittedName>
        <fullName evidence="2">Cobalt/nickel transport protein</fullName>
    </submittedName>
</protein>
<feature type="chain" id="PRO_5011688240" evidence="1">
    <location>
        <begin position="23"/>
        <end position="257"/>
    </location>
</feature>
<keyword evidence="3" id="KW-1185">Reference proteome</keyword>
<keyword evidence="1" id="KW-0732">Signal</keyword>
<evidence type="ECO:0000313" key="3">
    <source>
        <dbReference type="Proteomes" id="UP000198926"/>
    </source>
</evidence>
<dbReference type="STRING" id="1123755.SAMN05444714_2673"/>
<feature type="signal peptide" evidence="1">
    <location>
        <begin position="1"/>
        <end position="22"/>
    </location>
</feature>
<proteinExistence type="predicted"/>
<dbReference type="InterPro" id="IPR019613">
    <property type="entry name" value="DUF4198"/>
</dbReference>
<sequence length="257" mass="28552">MKRHFITASLAGLLCTTTPALAHYGMIIPSDPMISQEDGRSVSLTMSFSHPFELAGMTLDRPVSFSVTHEGETTDLLGDLNDATVMDEQGYTLDFPIDRPGTYIFAMEPQPYWEPAEDAFIIHYTKTYLTAYGDDEGWDTELGLKTEIVPLSKPFGLWEHNVFQGIVKMDGEPVPYAEVEVEFFNEDGSATVPDELMITQTVKADADGVFTYAPPSDGWWGFAALNTADYTLPQDGEDKAVELGAVIWVHFEEWTGQ</sequence>
<name>A0A1I6MYY1_9RHOB</name>
<dbReference type="RefSeq" id="WP_090209561.1">
    <property type="nucleotide sequence ID" value="NZ_FOZM01000003.1"/>
</dbReference>